<sequence length="74" mass="8290">MERWFEHYNDSQEIPLVGKGDFSFSACLTRALGSTINMVATSFESQGTVFKWVLCWQNTGVVGHIWKNGGGKYA</sequence>
<dbReference type="GO" id="GO:0070475">
    <property type="term" value="P:rRNA base methylation"/>
    <property type="evidence" value="ECO:0007669"/>
    <property type="project" value="InterPro"/>
</dbReference>
<dbReference type="AlphaFoldDB" id="A0A5N5GC50"/>
<organism evidence="2 3">
    <name type="scientific">Pyrus ussuriensis x Pyrus communis</name>
    <dbReference type="NCBI Taxonomy" id="2448454"/>
    <lineage>
        <taxon>Eukaryota</taxon>
        <taxon>Viridiplantae</taxon>
        <taxon>Streptophyta</taxon>
        <taxon>Embryophyta</taxon>
        <taxon>Tracheophyta</taxon>
        <taxon>Spermatophyta</taxon>
        <taxon>Magnoliopsida</taxon>
        <taxon>eudicotyledons</taxon>
        <taxon>Gunneridae</taxon>
        <taxon>Pentapetalae</taxon>
        <taxon>rosids</taxon>
        <taxon>fabids</taxon>
        <taxon>Rosales</taxon>
        <taxon>Rosaceae</taxon>
        <taxon>Amygdaloideae</taxon>
        <taxon>Maleae</taxon>
        <taxon>Pyrus</taxon>
    </lineage>
</organism>
<dbReference type="Pfam" id="PF10354">
    <property type="entry name" value="BMT5-like"/>
    <property type="match status" value="1"/>
</dbReference>
<dbReference type="GO" id="GO:0070042">
    <property type="term" value="F:rRNA (uridine-N3-)-methyltransferase activity"/>
    <property type="evidence" value="ECO:0007669"/>
    <property type="project" value="InterPro"/>
</dbReference>
<evidence type="ECO:0000259" key="1">
    <source>
        <dbReference type="Pfam" id="PF10354"/>
    </source>
</evidence>
<name>A0A5N5GC50_9ROSA</name>
<gene>
    <name evidence="2" type="ORF">D8674_019132</name>
</gene>
<protein>
    <recommendedName>
        <fullName evidence="1">25S rRNA (uridine-N(3))-methyltransferase BMT5-like domain-containing protein</fullName>
    </recommendedName>
</protein>
<reference evidence="3" key="2">
    <citation type="submission" date="2019-10" db="EMBL/GenBank/DDBJ databases">
        <title>A de novo genome assembly of a pear dwarfing rootstock.</title>
        <authorList>
            <person name="Wang F."/>
            <person name="Wang J."/>
            <person name="Li S."/>
            <person name="Zhang Y."/>
            <person name="Fang M."/>
            <person name="Ma L."/>
            <person name="Zhao Y."/>
            <person name="Jiang S."/>
        </authorList>
    </citation>
    <scope>NUCLEOTIDE SEQUENCE [LARGE SCALE GENOMIC DNA]</scope>
</reference>
<feature type="domain" description="25S rRNA (uridine-N(3))-methyltransferase BMT5-like" evidence="1">
    <location>
        <begin position="16"/>
        <end position="49"/>
    </location>
</feature>
<keyword evidence="3" id="KW-1185">Reference proteome</keyword>
<proteinExistence type="predicted"/>
<reference evidence="2 3" key="1">
    <citation type="submission" date="2019-09" db="EMBL/GenBank/DDBJ databases">
        <authorList>
            <person name="Ou C."/>
        </authorList>
    </citation>
    <scope>NUCLEOTIDE SEQUENCE [LARGE SCALE GENOMIC DNA]</scope>
    <source>
        <strain evidence="2">S2</strain>
        <tissue evidence="2">Leaf</tissue>
    </source>
</reference>
<dbReference type="OrthoDB" id="273345at2759"/>
<evidence type="ECO:0000313" key="3">
    <source>
        <dbReference type="Proteomes" id="UP000327157"/>
    </source>
</evidence>
<evidence type="ECO:0000313" key="2">
    <source>
        <dbReference type="EMBL" id="KAB2611100.1"/>
    </source>
</evidence>
<comment type="caution">
    <text evidence="2">The sequence shown here is derived from an EMBL/GenBank/DDBJ whole genome shotgun (WGS) entry which is preliminary data.</text>
</comment>
<dbReference type="EMBL" id="SMOL01000487">
    <property type="protein sequence ID" value="KAB2611100.1"/>
    <property type="molecule type" value="Genomic_DNA"/>
</dbReference>
<dbReference type="Proteomes" id="UP000327157">
    <property type="component" value="Chromosome 17"/>
</dbReference>
<dbReference type="InterPro" id="IPR019446">
    <property type="entry name" value="BMT5-like"/>
</dbReference>
<accession>A0A5N5GC50</accession>
<reference evidence="2 3" key="3">
    <citation type="submission" date="2019-11" db="EMBL/GenBank/DDBJ databases">
        <title>A de novo genome assembly of a pear dwarfing rootstock.</title>
        <authorList>
            <person name="Wang F."/>
            <person name="Wang J."/>
            <person name="Li S."/>
            <person name="Zhang Y."/>
            <person name="Fang M."/>
            <person name="Ma L."/>
            <person name="Zhao Y."/>
            <person name="Jiang S."/>
        </authorList>
    </citation>
    <scope>NUCLEOTIDE SEQUENCE [LARGE SCALE GENOMIC DNA]</scope>
    <source>
        <strain evidence="2">S2</strain>
        <tissue evidence="2">Leaf</tissue>
    </source>
</reference>